<sequence>MAGNKNSGRPEFAPTDEHREKVRVLKACGMTNEAIAEAIGISEPTLRKHFSLEMDIATAKVRADVLWARYQSAIGGNVSAQNRLIEQVSANEANRKRNPDKPEKKPKLGKKEEQKLAAQAVGGKFAPPAPPKLIVSNN</sequence>
<evidence type="ECO:0008006" key="4">
    <source>
        <dbReference type="Google" id="ProtNLM"/>
    </source>
</evidence>
<keyword evidence="3" id="KW-1185">Reference proteome</keyword>
<dbReference type="RefSeq" id="WP_105542937.1">
    <property type="nucleotide sequence ID" value="NZ_JBBGZH010000001.1"/>
</dbReference>
<feature type="compositionally biased region" description="Basic and acidic residues" evidence="1">
    <location>
        <begin position="93"/>
        <end position="115"/>
    </location>
</feature>
<evidence type="ECO:0000256" key="1">
    <source>
        <dbReference type="SAM" id="MobiDB-lite"/>
    </source>
</evidence>
<dbReference type="Proteomes" id="UP001375812">
    <property type="component" value="Unassembled WGS sequence"/>
</dbReference>
<gene>
    <name evidence="2" type="ORF">WH297_12915</name>
</gene>
<name>A0ABU8PF06_9HYPH</name>
<feature type="region of interest" description="Disordered" evidence="1">
    <location>
        <begin position="89"/>
        <end position="138"/>
    </location>
</feature>
<evidence type="ECO:0000313" key="2">
    <source>
        <dbReference type="EMBL" id="MEJ5020627.1"/>
    </source>
</evidence>
<reference evidence="2 3" key="1">
    <citation type="submission" date="2023-12" db="EMBL/GenBank/DDBJ databases">
        <title>Gut-associated functions are favored during microbiome assembly across C. elegans life.</title>
        <authorList>
            <person name="Zimmermann J."/>
        </authorList>
    </citation>
    <scope>NUCLEOTIDE SEQUENCE [LARGE SCALE GENOMIC DNA]</scope>
    <source>
        <strain evidence="2 3">MYb71</strain>
    </source>
</reference>
<evidence type="ECO:0000313" key="3">
    <source>
        <dbReference type="Proteomes" id="UP001375812"/>
    </source>
</evidence>
<proteinExistence type="predicted"/>
<protein>
    <recommendedName>
        <fullName evidence="4">Helix-turn-helix transcriptional regulator</fullName>
    </recommendedName>
</protein>
<organism evidence="2 3">
    <name type="scientific">Ochrobactrum vermis</name>
    <dbReference type="NCBI Taxonomy" id="1827297"/>
    <lineage>
        <taxon>Bacteria</taxon>
        <taxon>Pseudomonadati</taxon>
        <taxon>Pseudomonadota</taxon>
        <taxon>Alphaproteobacteria</taxon>
        <taxon>Hyphomicrobiales</taxon>
        <taxon>Brucellaceae</taxon>
        <taxon>Brucella/Ochrobactrum group</taxon>
        <taxon>Ochrobactrum</taxon>
    </lineage>
</organism>
<comment type="caution">
    <text evidence="2">The sequence shown here is derived from an EMBL/GenBank/DDBJ whole genome shotgun (WGS) entry which is preliminary data.</text>
</comment>
<accession>A0ABU8PF06</accession>
<dbReference type="EMBL" id="JBBGZH010000001">
    <property type="protein sequence ID" value="MEJ5020627.1"/>
    <property type="molecule type" value="Genomic_DNA"/>
</dbReference>
<dbReference type="Gene3D" id="1.10.10.60">
    <property type="entry name" value="Homeodomain-like"/>
    <property type="match status" value="1"/>
</dbReference>